<reference evidence="4 5" key="1">
    <citation type="submission" date="2019-06" db="EMBL/GenBank/DDBJ databases">
        <title>Sequencing the genomes of 1000 actinobacteria strains.</title>
        <authorList>
            <person name="Klenk H.-P."/>
        </authorList>
    </citation>
    <scope>NUCLEOTIDE SEQUENCE [LARGE SCALE GENOMIC DNA]</scope>
    <source>
        <strain evidence="4 5">DSM 45928</strain>
    </source>
</reference>
<dbReference type="InterPro" id="IPR019734">
    <property type="entry name" value="TPR_rpt"/>
</dbReference>
<dbReference type="OrthoDB" id="3402539at2"/>
<dbReference type="InterPro" id="IPR011990">
    <property type="entry name" value="TPR-like_helical_dom_sf"/>
</dbReference>
<dbReference type="RefSeq" id="WP_142039689.1">
    <property type="nucleotide sequence ID" value="NZ_JBHTGS010000001.1"/>
</dbReference>
<name>A0A543AX81_9ACTN</name>
<dbReference type="SUPFAM" id="SSF48452">
    <property type="entry name" value="TPR-like"/>
    <property type="match status" value="1"/>
</dbReference>
<protein>
    <submittedName>
        <fullName evidence="4">Uncharacterized protein</fullName>
    </submittedName>
</protein>
<keyword evidence="3" id="KW-0812">Transmembrane</keyword>
<evidence type="ECO:0000256" key="2">
    <source>
        <dbReference type="SAM" id="MobiDB-lite"/>
    </source>
</evidence>
<evidence type="ECO:0000313" key="5">
    <source>
        <dbReference type="Proteomes" id="UP000317043"/>
    </source>
</evidence>
<evidence type="ECO:0000256" key="3">
    <source>
        <dbReference type="SAM" id="Phobius"/>
    </source>
</evidence>
<feature type="transmembrane region" description="Helical" evidence="3">
    <location>
        <begin position="291"/>
        <end position="311"/>
    </location>
</feature>
<feature type="repeat" description="TPR" evidence="1">
    <location>
        <begin position="10"/>
        <end position="43"/>
    </location>
</feature>
<keyword evidence="3" id="KW-1133">Transmembrane helix</keyword>
<keyword evidence="3" id="KW-0472">Membrane</keyword>
<feature type="region of interest" description="Disordered" evidence="2">
    <location>
        <begin position="196"/>
        <end position="216"/>
    </location>
</feature>
<proteinExistence type="predicted"/>
<dbReference type="Gene3D" id="1.25.40.10">
    <property type="entry name" value="Tetratricopeptide repeat domain"/>
    <property type="match status" value="1"/>
</dbReference>
<feature type="transmembrane region" description="Helical" evidence="3">
    <location>
        <begin position="226"/>
        <end position="245"/>
    </location>
</feature>
<dbReference type="PROSITE" id="PS50005">
    <property type="entry name" value="TPR"/>
    <property type="match status" value="1"/>
</dbReference>
<dbReference type="SMART" id="SM00028">
    <property type="entry name" value="TPR"/>
    <property type="match status" value="3"/>
</dbReference>
<keyword evidence="1" id="KW-0802">TPR repeat</keyword>
<keyword evidence="5" id="KW-1185">Reference proteome</keyword>
<dbReference type="Proteomes" id="UP000317043">
    <property type="component" value="Unassembled WGS sequence"/>
</dbReference>
<dbReference type="EMBL" id="VFOW01000001">
    <property type="protein sequence ID" value="TQL77187.1"/>
    <property type="molecule type" value="Genomic_DNA"/>
</dbReference>
<dbReference type="InParanoid" id="A0A543AX81"/>
<evidence type="ECO:0000256" key="1">
    <source>
        <dbReference type="PROSITE-ProRule" id="PRU00339"/>
    </source>
</evidence>
<sequence>MDSSYNLGDASTYLARAELLFDLNRYDEAREELGGALSHDPAHVPSLTLLAILEMLVENHTEALTAATAALAAEPTYEPAILARAHALALSRNTDQALAAAEELQQRFPNSWWHQVHYALVVQETRNGQDALDAAWVAVRLAPEEPRAHLVLAVVSSHLGLEELSQRAAAAAQRLNPAVLAMLSGPVGPLLLRGRPDRPVMPGMPPAESPEEQMRKAPLSEPLRRVLRMGAGVGVIAPLLVAAFSGGESGFGAVVAVLVAVLGVVALAFMWRKMPEPEQEGLRVEAQHDRVITLAIGGIAAGPVLTALFGFLGNPLLLAGSIAAGMIVLGLALLYRR</sequence>
<feature type="transmembrane region" description="Helical" evidence="3">
    <location>
        <begin position="317"/>
        <end position="335"/>
    </location>
</feature>
<organism evidence="4 5">
    <name type="scientific">Stackebrandtia endophytica</name>
    <dbReference type="NCBI Taxonomy" id="1496996"/>
    <lineage>
        <taxon>Bacteria</taxon>
        <taxon>Bacillati</taxon>
        <taxon>Actinomycetota</taxon>
        <taxon>Actinomycetes</taxon>
        <taxon>Glycomycetales</taxon>
        <taxon>Glycomycetaceae</taxon>
        <taxon>Stackebrandtia</taxon>
    </lineage>
</organism>
<dbReference type="AlphaFoldDB" id="A0A543AX81"/>
<evidence type="ECO:0000313" key="4">
    <source>
        <dbReference type="EMBL" id="TQL77187.1"/>
    </source>
</evidence>
<feature type="transmembrane region" description="Helical" evidence="3">
    <location>
        <begin position="251"/>
        <end position="271"/>
    </location>
</feature>
<accession>A0A543AX81</accession>
<comment type="caution">
    <text evidence="4">The sequence shown here is derived from an EMBL/GenBank/DDBJ whole genome shotgun (WGS) entry which is preliminary data.</text>
</comment>
<gene>
    <name evidence="4" type="ORF">FB566_2738</name>
</gene>